<reference evidence="2" key="1">
    <citation type="submission" date="2020-05" db="EMBL/GenBank/DDBJ databases">
        <authorList>
            <person name="Chiriac C."/>
            <person name="Salcher M."/>
            <person name="Ghai R."/>
            <person name="Kavagutti S V."/>
        </authorList>
    </citation>
    <scope>NUCLEOTIDE SEQUENCE</scope>
</reference>
<dbReference type="InterPro" id="IPR036271">
    <property type="entry name" value="Tet_transcr_reg_TetR-rel_C_sf"/>
</dbReference>
<dbReference type="InterPro" id="IPR054156">
    <property type="entry name" value="YxaF_TetR_C"/>
</dbReference>
<protein>
    <submittedName>
        <fullName evidence="2">Unannotated protein</fullName>
    </submittedName>
</protein>
<proteinExistence type="predicted"/>
<name>A0A6J6GFT0_9ZZZZ</name>
<dbReference type="SUPFAM" id="SSF48498">
    <property type="entry name" value="Tetracyclin repressor-like, C-terminal domain"/>
    <property type="match status" value="1"/>
</dbReference>
<evidence type="ECO:0000313" key="2">
    <source>
        <dbReference type="EMBL" id="CAB4600097.1"/>
    </source>
</evidence>
<accession>A0A6J6GFT0</accession>
<gene>
    <name evidence="2" type="ORF">UFOPK1493_04264</name>
</gene>
<dbReference type="Pfam" id="PF21993">
    <property type="entry name" value="TetR_C_13_2"/>
    <property type="match status" value="1"/>
</dbReference>
<dbReference type="AlphaFoldDB" id="A0A6J6GFT0"/>
<dbReference type="EMBL" id="CAEZSR010000314">
    <property type="protein sequence ID" value="CAB4600097.1"/>
    <property type="molecule type" value="Genomic_DNA"/>
</dbReference>
<evidence type="ECO:0000259" key="1">
    <source>
        <dbReference type="Pfam" id="PF21993"/>
    </source>
</evidence>
<dbReference type="Gene3D" id="1.10.357.10">
    <property type="entry name" value="Tetracycline Repressor, domain 2"/>
    <property type="match status" value="1"/>
</dbReference>
<sequence>MFTNGVTILEGASFERGCPVGTPAASGDDDDLRTAAAEVFTRWSKAISRAARREGRSPRSADDLGTVLVSLYEGALLVARTEKSTRPMRSAAAAAGRLVAG</sequence>
<feature type="domain" description="Transcriptional regulator LmrA/YxaF-like C-terminal" evidence="1">
    <location>
        <begin position="7"/>
        <end position="93"/>
    </location>
</feature>
<organism evidence="2">
    <name type="scientific">freshwater metagenome</name>
    <dbReference type="NCBI Taxonomy" id="449393"/>
    <lineage>
        <taxon>unclassified sequences</taxon>
        <taxon>metagenomes</taxon>
        <taxon>ecological metagenomes</taxon>
    </lineage>
</organism>